<protein>
    <submittedName>
        <fullName evidence="2">Uncharacterized protein</fullName>
    </submittedName>
</protein>
<evidence type="ECO:0000256" key="1">
    <source>
        <dbReference type="SAM" id="Phobius"/>
    </source>
</evidence>
<evidence type="ECO:0000313" key="3">
    <source>
        <dbReference type="Proteomes" id="UP000266673"/>
    </source>
</evidence>
<dbReference type="OrthoDB" id="2380314at2759"/>
<comment type="caution">
    <text evidence="2">The sequence shown here is derived from an EMBL/GenBank/DDBJ whole genome shotgun (WGS) entry which is preliminary data.</text>
</comment>
<sequence>MPIIDGREWAPELSGKYGITEKSLRYKIKDGREFLDLTDYNIQGHLQLKNFYKLRELNCSSPLKKYYEHPRNNITSIDLSGCSGLKKLNCSSNVGLTVLNIRNCSNLVNINVVGCLGLSKVICDNTPYSPEKIIEQTKMSFCLNDECQEVAYYDGYCKMHRKHCCKEEGCNSQISISKEYCSNHKSICKVSDCFSRAPLNSDCVYHQKEKEKELKKIRREAMKRMEDELYARNQLRQQINDGSRYILLFFLLIFIFKFIFYLYKHYINYI</sequence>
<dbReference type="Proteomes" id="UP000266673">
    <property type="component" value="Unassembled WGS sequence"/>
</dbReference>
<name>A0A397UEB9_9GLOM</name>
<accession>A0A397UEB9</accession>
<evidence type="ECO:0000313" key="2">
    <source>
        <dbReference type="EMBL" id="RIB07139.1"/>
    </source>
</evidence>
<proteinExistence type="predicted"/>
<dbReference type="InterPro" id="IPR032675">
    <property type="entry name" value="LRR_dom_sf"/>
</dbReference>
<keyword evidence="1" id="KW-0812">Transmembrane</keyword>
<keyword evidence="1" id="KW-1133">Transmembrane helix</keyword>
<gene>
    <name evidence="2" type="ORF">C2G38_459233</name>
</gene>
<feature type="transmembrane region" description="Helical" evidence="1">
    <location>
        <begin position="245"/>
        <end position="263"/>
    </location>
</feature>
<keyword evidence="3" id="KW-1185">Reference proteome</keyword>
<dbReference type="Gene3D" id="3.80.10.10">
    <property type="entry name" value="Ribonuclease Inhibitor"/>
    <property type="match status" value="1"/>
</dbReference>
<dbReference type="AlphaFoldDB" id="A0A397UEB9"/>
<organism evidence="2 3">
    <name type="scientific">Gigaspora rosea</name>
    <dbReference type="NCBI Taxonomy" id="44941"/>
    <lineage>
        <taxon>Eukaryota</taxon>
        <taxon>Fungi</taxon>
        <taxon>Fungi incertae sedis</taxon>
        <taxon>Mucoromycota</taxon>
        <taxon>Glomeromycotina</taxon>
        <taxon>Glomeromycetes</taxon>
        <taxon>Diversisporales</taxon>
        <taxon>Gigasporaceae</taxon>
        <taxon>Gigaspora</taxon>
    </lineage>
</organism>
<dbReference type="SUPFAM" id="SSF52058">
    <property type="entry name" value="L domain-like"/>
    <property type="match status" value="1"/>
</dbReference>
<reference evidence="2 3" key="1">
    <citation type="submission" date="2018-06" db="EMBL/GenBank/DDBJ databases">
        <title>Comparative genomics reveals the genomic features of Rhizophagus irregularis, R. cerebriforme, R. diaphanum and Gigaspora rosea, and their symbiotic lifestyle signature.</title>
        <authorList>
            <person name="Morin E."/>
            <person name="San Clemente H."/>
            <person name="Chen E.C.H."/>
            <person name="De La Providencia I."/>
            <person name="Hainaut M."/>
            <person name="Kuo A."/>
            <person name="Kohler A."/>
            <person name="Murat C."/>
            <person name="Tang N."/>
            <person name="Roy S."/>
            <person name="Loubradou J."/>
            <person name="Henrissat B."/>
            <person name="Grigoriev I.V."/>
            <person name="Corradi N."/>
            <person name="Roux C."/>
            <person name="Martin F.M."/>
        </authorList>
    </citation>
    <scope>NUCLEOTIDE SEQUENCE [LARGE SCALE GENOMIC DNA]</scope>
    <source>
        <strain evidence="2 3">DAOM 194757</strain>
    </source>
</reference>
<dbReference type="EMBL" id="QKWP01001709">
    <property type="protein sequence ID" value="RIB07139.1"/>
    <property type="molecule type" value="Genomic_DNA"/>
</dbReference>
<keyword evidence="1" id="KW-0472">Membrane</keyword>